<comment type="caution">
    <text evidence="6">The sequence shown here is derived from an EMBL/GenBank/DDBJ whole genome shotgun (WGS) entry which is preliminary data.</text>
</comment>
<keyword evidence="7" id="KW-1185">Reference proteome</keyword>
<dbReference type="InterPro" id="IPR006664">
    <property type="entry name" value="OMP_bac"/>
</dbReference>
<evidence type="ECO:0000313" key="7">
    <source>
        <dbReference type="Proteomes" id="UP000297540"/>
    </source>
</evidence>
<dbReference type="GO" id="GO:0009279">
    <property type="term" value="C:cell outer membrane"/>
    <property type="evidence" value="ECO:0007669"/>
    <property type="project" value="UniProtKB-SubCell"/>
</dbReference>
<dbReference type="PRINTS" id="PR01021">
    <property type="entry name" value="OMPADOMAIN"/>
</dbReference>
<evidence type="ECO:0000256" key="3">
    <source>
        <dbReference type="ARBA" id="ARBA00023237"/>
    </source>
</evidence>
<dbReference type="Pfam" id="PF00691">
    <property type="entry name" value="OmpA"/>
    <property type="match status" value="1"/>
</dbReference>
<keyword evidence="2 4" id="KW-0472">Membrane</keyword>
<comment type="subcellular location">
    <subcellularLocation>
        <location evidence="1">Cell outer membrane</location>
    </subcellularLocation>
</comment>
<dbReference type="EMBL" id="SOZE01000050">
    <property type="protein sequence ID" value="TFF33287.1"/>
    <property type="molecule type" value="Genomic_DNA"/>
</dbReference>
<dbReference type="Gene3D" id="3.30.1330.60">
    <property type="entry name" value="OmpA-like domain"/>
    <property type="match status" value="1"/>
</dbReference>
<keyword evidence="3" id="KW-0998">Cell outer membrane</keyword>
<dbReference type="PROSITE" id="PS51123">
    <property type="entry name" value="OMPA_2"/>
    <property type="match status" value="1"/>
</dbReference>
<evidence type="ECO:0000256" key="2">
    <source>
        <dbReference type="ARBA" id="ARBA00023136"/>
    </source>
</evidence>
<sequence length="181" mass="20037">MVVYNRGFSINLALFMLAYRQIISTMEIKSISIFAIAVLSHLQVLNVYPTIINTPTAKITVENKFSIAALTKNIEFAFCKANLPSADAIQLNQLAQFLTQNRYAIALRGHADAIGSYVGNWKMSEARANGIKAYLLNKGVSEERIVTTAFGSTIPIANNKTSKGRQKNRRVEIILKQIGTE</sequence>
<dbReference type="CDD" id="cd07185">
    <property type="entry name" value="OmpA_C-like"/>
    <property type="match status" value="1"/>
</dbReference>
<dbReference type="AlphaFoldDB" id="A0A4Y8S495"/>
<protein>
    <submittedName>
        <fullName evidence="6">OmpA family protein</fullName>
    </submittedName>
</protein>
<evidence type="ECO:0000313" key="6">
    <source>
        <dbReference type="EMBL" id="TFF33287.1"/>
    </source>
</evidence>
<accession>A0A4Y8S495</accession>
<dbReference type="OrthoDB" id="9782229at2"/>
<dbReference type="PANTHER" id="PTHR30329:SF21">
    <property type="entry name" value="LIPOPROTEIN YIAD-RELATED"/>
    <property type="match status" value="1"/>
</dbReference>
<gene>
    <name evidence="6" type="ORF">E2R66_26780</name>
</gene>
<dbReference type="Proteomes" id="UP000297540">
    <property type="component" value="Unassembled WGS sequence"/>
</dbReference>
<dbReference type="InterPro" id="IPR050330">
    <property type="entry name" value="Bact_OuterMem_StrucFunc"/>
</dbReference>
<name>A0A4Y8S495_9SPHI</name>
<evidence type="ECO:0000259" key="5">
    <source>
        <dbReference type="PROSITE" id="PS51123"/>
    </source>
</evidence>
<dbReference type="RefSeq" id="WP_133236648.1">
    <property type="nucleotide sequence ID" value="NZ_SOZE01000050.1"/>
</dbReference>
<dbReference type="InterPro" id="IPR036737">
    <property type="entry name" value="OmpA-like_sf"/>
</dbReference>
<evidence type="ECO:0000256" key="4">
    <source>
        <dbReference type="PROSITE-ProRule" id="PRU00473"/>
    </source>
</evidence>
<dbReference type="PANTHER" id="PTHR30329">
    <property type="entry name" value="STATOR ELEMENT OF FLAGELLAR MOTOR COMPLEX"/>
    <property type="match status" value="1"/>
</dbReference>
<reference evidence="6 7" key="1">
    <citation type="journal article" date="2017" name="Int. J. Syst. Evol. Microbiol.">
        <title>Mucilaginibacterpsychrotolerans sp. nov., isolated from peatlands.</title>
        <authorList>
            <person name="Deng Y."/>
            <person name="Shen L."/>
            <person name="Xu B."/>
            <person name="Liu Y."/>
            <person name="Gu Z."/>
            <person name="Liu H."/>
            <person name="Zhou Y."/>
        </authorList>
    </citation>
    <scope>NUCLEOTIDE SEQUENCE [LARGE SCALE GENOMIC DNA]</scope>
    <source>
        <strain evidence="6 7">NH7-4</strain>
    </source>
</reference>
<feature type="domain" description="OmpA-like" evidence="5">
    <location>
        <begin position="63"/>
        <end position="179"/>
    </location>
</feature>
<dbReference type="SUPFAM" id="SSF103088">
    <property type="entry name" value="OmpA-like"/>
    <property type="match status" value="1"/>
</dbReference>
<evidence type="ECO:0000256" key="1">
    <source>
        <dbReference type="ARBA" id="ARBA00004442"/>
    </source>
</evidence>
<proteinExistence type="predicted"/>
<dbReference type="InterPro" id="IPR006665">
    <property type="entry name" value="OmpA-like"/>
</dbReference>
<dbReference type="PRINTS" id="PR01023">
    <property type="entry name" value="NAFLGMOTY"/>
</dbReference>
<organism evidence="6 7">
    <name type="scientific">Mucilaginibacter psychrotolerans</name>
    <dbReference type="NCBI Taxonomy" id="1524096"/>
    <lineage>
        <taxon>Bacteria</taxon>
        <taxon>Pseudomonadati</taxon>
        <taxon>Bacteroidota</taxon>
        <taxon>Sphingobacteriia</taxon>
        <taxon>Sphingobacteriales</taxon>
        <taxon>Sphingobacteriaceae</taxon>
        <taxon>Mucilaginibacter</taxon>
    </lineage>
</organism>